<proteinExistence type="predicted"/>
<dbReference type="OrthoDB" id="9799092at2"/>
<organism evidence="1 2">
    <name type="scientific">Nocardioides zhouii</name>
    <dbReference type="NCBI Taxonomy" id="1168729"/>
    <lineage>
        <taxon>Bacteria</taxon>
        <taxon>Bacillati</taxon>
        <taxon>Actinomycetota</taxon>
        <taxon>Actinomycetes</taxon>
        <taxon>Propionibacteriales</taxon>
        <taxon>Nocardioidaceae</taxon>
        <taxon>Nocardioides</taxon>
    </lineage>
</organism>
<dbReference type="PANTHER" id="PTHR34822:SF1">
    <property type="entry name" value="GRPB FAMILY PROTEIN"/>
    <property type="match status" value="1"/>
</dbReference>
<gene>
    <name evidence="1" type="ORF">EUA94_21030</name>
</gene>
<evidence type="ECO:0000313" key="1">
    <source>
        <dbReference type="EMBL" id="RYC04113.1"/>
    </source>
</evidence>
<dbReference type="InterPro" id="IPR043519">
    <property type="entry name" value="NT_sf"/>
</dbReference>
<protein>
    <submittedName>
        <fullName evidence="1">GrpB family protein</fullName>
    </submittedName>
</protein>
<dbReference type="Proteomes" id="UP000291101">
    <property type="component" value="Unassembled WGS sequence"/>
</dbReference>
<dbReference type="RefSeq" id="WP_129428878.1">
    <property type="nucleotide sequence ID" value="NZ_SDWV01000032.1"/>
</dbReference>
<dbReference type="Gene3D" id="3.30.460.10">
    <property type="entry name" value="Beta Polymerase, domain 2"/>
    <property type="match status" value="1"/>
</dbReference>
<dbReference type="InterPro" id="IPR007344">
    <property type="entry name" value="GrpB/CoaE"/>
</dbReference>
<dbReference type="SUPFAM" id="SSF81301">
    <property type="entry name" value="Nucleotidyltransferase"/>
    <property type="match status" value="1"/>
</dbReference>
<sequence length="188" mass="20095">MSTVEVVDWSPHWAEQFDEVAAVLREALAGIESAAVEHVGSTSVPGLAAKPILDIDVIVDGDDVPAAITALESVAYVHRGDLGVTGREAFFAPGDPRRHVYVCTAGTTNVRNHLAVRDTLRTHDDLRDAYASVKLALAADPEMDIDTYIAGKSAVLQQVLEGSGEFTAEELATIHRLNEPGPDAVTKR</sequence>
<evidence type="ECO:0000313" key="2">
    <source>
        <dbReference type="Proteomes" id="UP000291101"/>
    </source>
</evidence>
<dbReference type="EMBL" id="SDWV01000032">
    <property type="protein sequence ID" value="RYC04113.1"/>
    <property type="molecule type" value="Genomic_DNA"/>
</dbReference>
<accession>A0A4Q2SGC6</accession>
<keyword evidence="2" id="KW-1185">Reference proteome</keyword>
<dbReference type="PANTHER" id="PTHR34822">
    <property type="entry name" value="GRPB DOMAIN PROTEIN (AFU_ORTHOLOGUE AFUA_1G01530)"/>
    <property type="match status" value="1"/>
</dbReference>
<name>A0A4Q2SGC6_9ACTN</name>
<dbReference type="Pfam" id="PF04229">
    <property type="entry name" value="GrpB"/>
    <property type="match status" value="1"/>
</dbReference>
<reference evidence="1 2" key="1">
    <citation type="submission" date="2019-01" db="EMBL/GenBank/DDBJ databases">
        <title>Novel species of Nocardioides.</title>
        <authorList>
            <person name="Liu Q."/>
            <person name="X Y.-H."/>
        </authorList>
    </citation>
    <scope>NUCLEOTIDE SEQUENCE [LARGE SCALE GENOMIC DNA]</scope>
    <source>
        <strain evidence="1 2">HLT2-9</strain>
    </source>
</reference>
<comment type="caution">
    <text evidence="1">The sequence shown here is derived from an EMBL/GenBank/DDBJ whole genome shotgun (WGS) entry which is preliminary data.</text>
</comment>
<dbReference type="AlphaFoldDB" id="A0A4Q2SGC6"/>